<dbReference type="Gene3D" id="1.10.287.70">
    <property type="match status" value="1"/>
</dbReference>
<accession>A0A495WDP3</accession>
<feature type="domain" description="RCK N-terminal" evidence="3">
    <location>
        <begin position="125"/>
        <end position="247"/>
    </location>
</feature>
<name>A0A495WDP3_9RHOO</name>
<proteinExistence type="predicted"/>
<comment type="subcellular location">
    <subcellularLocation>
        <location evidence="1">Cell membrane</location>
        <topology evidence="1">Multi-pass membrane protein</topology>
    </subcellularLocation>
</comment>
<dbReference type="SUPFAM" id="SSF51735">
    <property type="entry name" value="NAD(P)-binding Rossmann-fold domains"/>
    <property type="match status" value="2"/>
</dbReference>
<keyword evidence="5" id="KW-1185">Reference proteome</keyword>
<gene>
    <name evidence="4" type="ORF">DFR40_1915</name>
</gene>
<dbReference type="AlphaFoldDB" id="A0A495WDP3"/>
<dbReference type="PROSITE" id="PS51201">
    <property type="entry name" value="RCK_N"/>
    <property type="match status" value="1"/>
</dbReference>
<dbReference type="GO" id="GO:0005886">
    <property type="term" value="C:plasma membrane"/>
    <property type="evidence" value="ECO:0007669"/>
    <property type="project" value="UniProtKB-SubCell"/>
</dbReference>
<evidence type="ECO:0000313" key="4">
    <source>
        <dbReference type="EMBL" id="RKT58885.1"/>
    </source>
</evidence>
<keyword evidence="2" id="KW-1133">Transmembrane helix</keyword>
<dbReference type="PANTHER" id="PTHR43833:SF9">
    <property type="entry name" value="POTASSIUM CHANNEL PROTEIN YUGO-RELATED"/>
    <property type="match status" value="1"/>
</dbReference>
<dbReference type="InterPro" id="IPR013099">
    <property type="entry name" value="K_chnl_dom"/>
</dbReference>
<dbReference type="InterPro" id="IPR050721">
    <property type="entry name" value="Trk_Ktr_HKT_K-transport"/>
</dbReference>
<dbReference type="Proteomes" id="UP000270626">
    <property type="component" value="Unassembled WGS sequence"/>
</dbReference>
<organism evidence="4 5">
    <name type="scientific">Azonexus fungiphilus</name>
    <dbReference type="NCBI Taxonomy" id="146940"/>
    <lineage>
        <taxon>Bacteria</taxon>
        <taxon>Pseudomonadati</taxon>
        <taxon>Pseudomonadota</taxon>
        <taxon>Betaproteobacteria</taxon>
        <taxon>Rhodocyclales</taxon>
        <taxon>Azonexaceae</taxon>
        <taxon>Azonexus</taxon>
    </lineage>
</organism>
<dbReference type="InterPro" id="IPR036291">
    <property type="entry name" value="NAD(P)-bd_dom_sf"/>
</dbReference>
<feature type="transmembrane region" description="Helical" evidence="2">
    <location>
        <begin position="49"/>
        <end position="66"/>
    </location>
</feature>
<evidence type="ECO:0000256" key="1">
    <source>
        <dbReference type="ARBA" id="ARBA00004651"/>
    </source>
</evidence>
<reference evidence="4 5" key="1">
    <citation type="submission" date="2018-10" db="EMBL/GenBank/DDBJ databases">
        <title>Genomic Encyclopedia of Type Strains, Phase IV (KMG-IV): sequencing the most valuable type-strain genomes for metagenomic binning, comparative biology and taxonomic classification.</title>
        <authorList>
            <person name="Goeker M."/>
        </authorList>
    </citation>
    <scope>NUCLEOTIDE SEQUENCE [LARGE SCALE GENOMIC DNA]</scope>
    <source>
        <strain evidence="4 5">DSM 23841</strain>
    </source>
</reference>
<evidence type="ECO:0000259" key="3">
    <source>
        <dbReference type="PROSITE" id="PS51201"/>
    </source>
</evidence>
<dbReference type="InterPro" id="IPR003148">
    <property type="entry name" value="RCK_N"/>
</dbReference>
<evidence type="ECO:0000313" key="5">
    <source>
        <dbReference type="Proteomes" id="UP000270626"/>
    </source>
</evidence>
<feature type="transmembrane region" description="Helical" evidence="2">
    <location>
        <begin position="17"/>
        <end position="37"/>
    </location>
</feature>
<keyword evidence="2" id="KW-0472">Membrane</keyword>
<dbReference type="Pfam" id="PF07885">
    <property type="entry name" value="Ion_trans_2"/>
    <property type="match status" value="1"/>
</dbReference>
<dbReference type="PANTHER" id="PTHR43833">
    <property type="entry name" value="POTASSIUM CHANNEL PROTEIN 2-RELATED-RELATED"/>
    <property type="match status" value="1"/>
</dbReference>
<evidence type="ECO:0000256" key="2">
    <source>
        <dbReference type="SAM" id="Phobius"/>
    </source>
</evidence>
<dbReference type="Gene3D" id="3.40.50.720">
    <property type="entry name" value="NAD(P)-binding Rossmann-like Domain"/>
    <property type="match status" value="2"/>
</dbReference>
<dbReference type="SUPFAM" id="SSF116726">
    <property type="entry name" value="TrkA C-terminal domain-like"/>
    <property type="match status" value="1"/>
</dbReference>
<dbReference type="SUPFAM" id="SSF81324">
    <property type="entry name" value="Voltage-gated potassium channels"/>
    <property type="match status" value="1"/>
</dbReference>
<dbReference type="InterPro" id="IPR036721">
    <property type="entry name" value="RCK_C_sf"/>
</dbReference>
<comment type="caution">
    <text evidence="4">The sequence shown here is derived from an EMBL/GenBank/DDBJ whole genome shotgun (WGS) entry which is preliminary data.</text>
</comment>
<feature type="transmembrane region" description="Helical" evidence="2">
    <location>
        <begin position="78"/>
        <end position="102"/>
    </location>
</feature>
<dbReference type="RefSeq" id="WP_245985653.1">
    <property type="nucleotide sequence ID" value="NZ_RBXP01000014.1"/>
</dbReference>
<protein>
    <submittedName>
        <fullName evidence="4">Trk K+ transport system NAD-binding subunit</fullName>
    </submittedName>
</protein>
<dbReference type="EMBL" id="RBXP01000014">
    <property type="protein sequence ID" value="RKT58885.1"/>
    <property type="molecule type" value="Genomic_DNA"/>
</dbReference>
<dbReference type="GO" id="GO:0006813">
    <property type="term" value="P:potassium ion transport"/>
    <property type="evidence" value="ECO:0007669"/>
    <property type="project" value="InterPro"/>
</dbReference>
<dbReference type="Pfam" id="PF02254">
    <property type="entry name" value="TrkA_N"/>
    <property type="match status" value="2"/>
</dbReference>
<sequence length="565" mass="60962">MVNSTFFLVLRRMRAPIIALIVIYAISVCGLTLVPGVDADGRPAPPLSFFHAFYFISYTATTIGFGEIPGAFSDAQRMWVIVCIYLSVVGWSYSVITLIALLQDKGFQNTLTAGRFARRVRRLKAPFYLVCGCGETGSLICRNFDRSGQAFVVLEKDELRVEELDLLDFKTDTPALAADASLPDNLLLAGLQHPKCRGVLAVTNDEQANLVIAIAVRLLAPKLPVIARARSPAVAANMASFGTDHIINPFTRFADHLALAIAAPERFRLVELLTSLPGSPIPAAHRPPHGHWILCGYGRFGQALATRLQATGITLSIVDPTATDADGRLAGDGTEAETLRRAGIADAVGIIAGSDNDVNNLSIAVTASELKPELFVVTRQNHAANSALFQAYAPEFAMVPSHIVAHESIAILTTPLLARFLESLGKAGENDCRSLVDRLQGIGDGLTPTVWSIRLNATEAPAARQALMHAGSFRLGQILCDASERSRQLPLLVLLIDRSDRLHLLPDDDFELAAGDHLLLAGPLAARRRLELTLQNANELDYVLDGETAPAGLLWRTLAKSGKPR</sequence>
<keyword evidence="2" id="KW-0812">Transmembrane</keyword>